<evidence type="ECO:0000313" key="1">
    <source>
        <dbReference type="EMBL" id="CYX46229.1"/>
    </source>
</evidence>
<organism evidence="1 2">
    <name type="scientific">Streptococcus suis</name>
    <dbReference type="NCBI Taxonomy" id="1307"/>
    <lineage>
        <taxon>Bacteria</taxon>
        <taxon>Bacillati</taxon>
        <taxon>Bacillota</taxon>
        <taxon>Bacilli</taxon>
        <taxon>Lactobacillales</taxon>
        <taxon>Streptococcaceae</taxon>
        <taxon>Streptococcus</taxon>
    </lineage>
</organism>
<evidence type="ECO:0000313" key="2">
    <source>
        <dbReference type="Proteomes" id="UP000071601"/>
    </source>
</evidence>
<dbReference type="RefSeq" id="WP_228381383.1">
    <property type="nucleotide sequence ID" value="NZ_CEDO01000062.1"/>
</dbReference>
<dbReference type="Proteomes" id="UP000071601">
    <property type="component" value="Unassembled WGS sequence"/>
</dbReference>
<accession>A0AB33U917</accession>
<gene>
    <name evidence="1" type="ORF">ERS132525_00963</name>
</gene>
<protein>
    <submittedName>
        <fullName evidence="1">Hemolysin-like protein</fullName>
    </submittedName>
</protein>
<sequence>MKDLVTKLLNQATKDFYSISGPMDEMRQQES</sequence>
<proteinExistence type="predicted"/>
<name>A0AB33U917_STRSU</name>
<dbReference type="EMBL" id="FILR01000007">
    <property type="protein sequence ID" value="CYX46229.1"/>
    <property type="molecule type" value="Genomic_DNA"/>
</dbReference>
<reference evidence="1 2" key="1">
    <citation type="submission" date="2016-02" db="EMBL/GenBank/DDBJ databases">
        <authorList>
            <consortium name="Pathogen Informatics"/>
        </authorList>
    </citation>
    <scope>NUCLEOTIDE SEQUENCE [LARGE SCALE GENOMIC DNA]</scope>
    <source>
        <strain evidence="1 2">SS985</strain>
    </source>
</reference>
<dbReference type="AlphaFoldDB" id="A0AB33U917"/>
<comment type="caution">
    <text evidence="1">The sequence shown here is derived from an EMBL/GenBank/DDBJ whole genome shotgun (WGS) entry which is preliminary data.</text>
</comment>